<comment type="caution">
    <text evidence="1">The sequence shown here is derived from an EMBL/GenBank/DDBJ whole genome shotgun (WGS) entry which is preliminary data.</text>
</comment>
<organism evidence="1 2">
    <name type="scientific">Vibrio cholerae</name>
    <dbReference type="NCBI Taxonomy" id="666"/>
    <lineage>
        <taxon>Bacteria</taxon>
        <taxon>Pseudomonadati</taxon>
        <taxon>Pseudomonadota</taxon>
        <taxon>Gammaproteobacteria</taxon>
        <taxon>Vibrionales</taxon>
        <taxon>Vibrionaceae</taxon>
        <taxon>Vibrio</taxon>
    </lineage>
</organism>
<sequence length="40" mass="4928">MKLLNYQRFLLLKYPTETQRLIRELSKHEADFSRALNSRF</sequence>
<accession>A0A0H8UYI5</accession>
<evidence type="ECO:0000313" key="2">
    <source>
        <dbReference type="Proteomes" id="UP000471242"/>
    </source>
</evidence>
<proteinExistence type="predicted"/>
<gene>
    <name evidence="1" type="ORF">D6U24_19345</name>
</gene>
<dbReference type="EMBL" id="QZRB01000049">
    <property type="protein sequence ID" value="MVD25480.1"/>
    <property type="molecule type" value="Genomic_DNA"/>
</dbReference>
<protein>
    <submittedName>
        <fullName evidence="1">Positive regulator AgmR</fullName>
    </submittedName>
</protein>
<name>A0A0H8UYI5_VIBCL</name>
<dbReference type="Proteomes" id="UP000471242">
    <property type="component" value="Unassembled WGS sequence"/>
</dbReference>
<evidence type="ECO:0000313" key="1">
    <source>
        <dbReference type="EMBL" id="MVD25480.1"/>
    </source>
</evidence>
<dbReference type="AlphaFoldDB" id="A0A0H8UYI5"/>
<reference evidence="1 2" key="1">
    <citation type="submission" date="2018-09" db="EMBL/GenBank/DDBJ databases">
        <title>Genomic epidemiology reveals two lineages of Vibrio cholerae that can cause global cholera epidemics despite absence of cholera toxin gene.</title>
        <authorList>
            <person name="Wang H."/>
            <person name="Zen W."/>
            <person name="Yu H."/>
            <person name="Zhang W."/>
            <person name="Pan J."/>
            <person name="Yang C."/>
            <person name="Cui Y."/>
        </authorList>
    </citation>
    <scope>NUCLEOTIDE SEQUENCE [LARGE SCALE GENOMIC DNA]</scope>
    <source>
        <strain evidence="1 2">00-1_S85</strain>
    </source>
</reference>